<dbReference type="AlphaFoldDB" id="A0A0F4JA90"/>
<dbReference type="OrthoDB" id="2375382at2"/>
<keyword evidence="2" id="KW-0540">Nuclease</keyword>
<dbReference type="InterPro" id="IPR012337">
    <property type="entry name" value="RNaseH-like_sf"/>
</dbReference>
<sequence length="363" mass="41459">MSRPGPKIPPLSVTDAQRAVLEGWLRRRTTAQALAQRSRIVLECAEGHSVMEVSRRLRIAPDTVRTWRRRFIERGLDGLCDDPRPGVPRKITDADVERVIVKTLEETPKNATHWSTRSMAAATGMSQSSISRIWRAFALAPHRSQTFKLSTDPLFIDKVRDVVGLYLDPPEKALVLCVDEKSQIQALDRSQPVLPMVPGVPERRSHDYVRAGTTTLFAALEVATGKVIGSLHRRHRAAEFKKFLAKLDKEVPADLQVHLILDNYATHKTPDIKRWLLAHPRFHLHFTPTSASWLNLVERWFAELTQKKLKRGVHRSVRALERDIRAWLADWNENPRPFIWTKTADEILDKVAAYCRRISDSGH</sequence>
<dbReference type="Gene3D" id="3.30.420.10">
    <property type="entry name" value="Ribonuclease H-like superfamily/Ribonuclease H"/>
    <property type="match status" value="1"/>
</dbReference>
<gene>
    <name evidence="2" type="ORF">VR44_19695</name>
</gene>
<dbReference type="Pfam" id="PF13565">
    <property type="entry name" value="HTH_32"/>
    <property type="match status" value="1"/>
</dbReference>
<evidence type="ECO:0000259" key="1">
    <source>
        <dbReference type="Pfam" id="PF13358"/>
    </source>
</evidence>
<dbReference type="PANTHER" id="PTHR30347">
    <property type="entry name" value="POTASSIUM CHANNEL RELATED"/>
    <property type="match status" value="1"/>
</dbReference>
<comment type="caution">
    <text evidence="2">The sequence shown here is derived from an EMBL/GenBank/DDBJ whole genome shotgun (WGS) entry which is preliminary data.</text>
</comment>
<protein>
    <submittedName>
        <fullName evidence="2">Endonuclease DDE</fullName>
    </submittedName>
</protein>
<proteinExistence type="predicted"/>
<dbReference type="InterPro" id="IPR047655">
    <property type="entry name" value="Transpos_IS630-like"/>
</dbReference>
<feature type="domain" description="Tc1-like transposase DDE" evidence="1">
    <location>
        <begin position="175"/>
        <end position="319"/>
    </location>
</feature>
<dbReference type="NCBIfam" id="NF033545">
    <property type="entry name" value="transpos_IS630"/>
    <property type="match status" value="1"/>
</dbReference>
<dbReference type="EMBL" id="JZWV01000544">
    <property type="protein sequence ID" value="KJY30719.1"/>
    <property type="molecule type" value="Genomic_DNA"/>
</dbReference>
<dbReference type="Proteomes" id="UP000033551">
    <property type="component" value="Unassembled WGS sequence"/>
</dbReference>
<dbReference type="PATRIC" id="fig|68223.7.peg.8555"/>
<keyword evidence="2" id="KW-0255">Endonuclease</keyword>
<dbReference type="GO" id="GO:0003676">
    <property type="term" value="F:nucleic acid binding"/>
    <property type="evidence" value="ECO:0007669"/>
    <property type="project" value="InterPro"/>
</dbReference>
<accession>A0A0F4JA90</accession>
<keyword evidence="3" id="KW-1185">Reference proteome</keyword>
<dbReference type="RefSeq" id="WP_045948860.1">
    <property type="nucleotide sequence ID" value="NZ_JZWV01000544.1"/>
</dbReference>
<organism evidence="2 3">
    <name type="scientific">Streptomyces katrae</name>
    <dbReference type="NCBI Taxonomy" id="68223"/>
    <lineage>
        <taxon>Bacteria</taxon>
        <taxon>Bacillati</taxon>
        <taxon>Actinomycetota</taxon>
        <taxon>Actinomycetes</taxon>
        <taxon>Kitasatosporales</taxon>
        <taxon>Streptomycetaceae</taxon>
        <taxon>Streptomyces</taxon>
    </lineage>
</organism>
<dbReference type="Pfam" id="PF13358">
    <property type="entry name" value="DDE_3"/>
    <property type="match status" value="1"/>
</dbReference>
<reference evidence="2 3" key="1">
    <citation type="submission" date="2015-02" db="EMBL/GenBank/DDBJ databases">
        <authorList>
            <person name="Ju K.-S."/>
            <person name="Doroghazi J.R."/>
            <person name="Metcalf W."/>
        </authorList>
    </citation>
    <scope>NUCLEOTIDE SEQUENCE [LARGE SCALE GENOMIC DNA]</scope>
    <source>
        <strain evidence="2 3">NRRL ISP-5550</strain>
    </source>
</reference>
<evidence type="ECO:0000313" key="2">
    <source>
        <dbReference type="EMBL" id="KJY30719.1"/>
    </source>
</evidence>
<dbReference type="PANTHER" id="PTHR30347:SF1">
    <property type="entry name" value="MECHANOSENSITIVE CHANNEL MSCK"/>
    <property type="match status" value="1"/>
</dbReference>
<dbReference type="SUPFAM" id="SSF53098">
    <property type="entry name" value="Ribonuclease H-like"/>
    <property type="match status" value="1"/>
</dbReference>
<dbReference type="InterPro" id="IPR052702">
    <property type="entry name" value="MscS-like_channel"/>
</dbReference>
<dbReference type="InterPro" id="IPR009057">
    <property type="entry name" value="Homeodomain-like_sf"/>
</dbReference>
<dbReference type="GO" id="GO:0004519">
    <property type="term" value="F:endonuclease activity"/>
    <property type="evidence" value="ECO:0007669"/>
    <property type="project" value="UniProtKB-KW"/>
</dbReference>
<dbReference type="InterPro" id="IPR036397">
    <property type="entry name" value="RNaseH_sf"/>
</dbReference>
<evidence type="ECO:0000313" key="3">
    <source>
        <dbReference type="Proteomes" id="UP000033551"/>
    </source>
</evidence>
<dbReference type="InterPro" id="IPR038717">
    <property type="entry name" value="Tc1-like_DDE_dom"/>
</dbReference>
<dbReference type="SUPFAM" id="SSF46689">
    <property type="entry name" value="Homeodomain-like"/>
    <property type="match status" value="1"/>
</dbReference>
<name>A0A0F4JA90_9ACTN</name>
<keyword evidence="2" id="KW-0378">Hydrolase</keyword>